<dbReference type="EMBL" id="JAOPJF010000017">
    <property type="protein sequence ID" value="KAK1146522.1"/>
    <property type="molecule type" value="Genomic_DNA"/>
</dbReference>
<organism evidence="1 2">
    <name type="scientific">Aspergillus melleus</name>
    <dbReference type="NCBI Taxonomy" id="138277"/>
    <lineage>
        <taxon>Eukaryota</taxon>
        <taxon>Fungi</taxon>
        <taxon>Dikarya</taxon>
        <taxon>Ascomycota</taxon>
        <taxon>Pezizomycotina</taxon>
        <taxon>Eurotiomycetes</taxon>
        <taxon>Eurotiomycetidae</taxon>
        <taxon>Eurotiales</taxon>
        <taxon>Aspergillaceae</taxon>
        <taxon>Aspergillus</taxon>
        <taxon>Aspergillus subgen. Circumdati</taxon>
    </lineage>
</organism>
<keyword evidence="2" id="KW-1185">Reference proteome</keyword>
<evidence type="ECO:0000313" key="1">
    <source>
        <dbReference type="EMBL" id="KAK1146522.1"/>
    </source>
</evidence>
<name>A0ACC3B7J8_9EURO</name>
<comment type="caution">
    <text evidence="1">The sequence shown here is derived from an EMBL/GenBank/DDBJ whole genome shotgun (WGS) entry which is preliminary data.</text>
</comment>
<dbReference type="Proteomes" id="UP001177260">
    <property type="component" value="Unassembled WGS sequence"/>
</dbReference>
<gene>
    <name evidence="1" type="ORF">N8T08_002952</name>
</gene>
<reference evidence="1 2" key="1">
    <citation type="journal article" date="2023" name="ACS Omega">
        <title>Identification of the Neoaspergillic Acid Biosynthesis Gene Cluster by Establishing an In Vitro CRISPR-Ribonucleoprotein Genetic System in Aspergillus melleus.</title>
        <authorList>
            <person name="Yuan B."/>
            <person name="Grau M.F."/>
            <person name="Murata R.M."/>
            <person name="Torok T."/>
            <person name="Venkateswaran K."/>
            <person name="Stajich J.E."/>
            <person name="Wang C.C.C."/>
        </authorList>
    </citation>
    <scope>NUCLEOTIDE SEQUENCE [LARGE SCALE GENOMIC DNA]</scope>
    <source>
        <strain evidence="1 2">IMV 1140</strain>
    </source>
</reference>
<proteinExistence type="predicted"/>
<protein>
    <submittedName>
        <fullName evidence="1">Uncharacterized protein</fullName>
    </submittedName>
</protein>
<sequence length="129" mass="14147">MPINPRLPAITSLMRSAPIPRLSYPYVRSLQSVGQRRFEGILAPDWKGTGAEDHASRRTKKGDNTDPTTDSSGAGMQEREESEGVRNDAKSQATTERGGLQHGKQAKKEHPKAPEPIIGMNDERAQKGQ</sequence>
<evidence type="ECO:0000313" key="2">
    <source>
        <dbReference type="Proteomes" id="UP001177260"/>
    </source>
</evidence>
<accession>A0ACC3B7J8</accession>